<dbReference type="InterPro" id="IPR013785">
    <property type="entry name" value="Aldolase_TIM"/>
</dbReference>
<keyword evidence="3" id="KW-0949">S-adenosyl-L-methionine</keyword>
<reference evidence="8 9" key="1">
    <citation type="submission" date="2021-05" db="EMBL/GenBank/DDBJ databases">
        <title>Fusibacter ferrireducens sp. nov., an anaerobic, sulfur- and Fe-reducing bacterium isolated from the mangrove sediment.</title>
        <authorList>
            <person name="Qiu D."/>
        </authorList>
    </citation>
    <scope>NUCLEOTIDE SEQUENCE [LARGE SCALE GENOMIC DNA]</scope>
    <source>
        <strain evidence="8 9">DSM 12116</strain>
    </source>
</reference>
<dbReference type="PROSITE" id="PS01305">
    <property type="entry name" value="MOAA_NIFB_PQQE"/>
    <property type="match status" value="1"/>
</dbReference>
<comment type="caution">
    <text evidence="8">The sequence shown here is derived from an EMBL/GenBank/DDBJ whole genome shotgun (WGS) entry which is preliminary data.</text>
</comment>
<comment type="cofactor">
    <cofactor evidence="1">
        <name>[4Fe-4S] cluster</name>
        <dbReference type="ChEBI" id="CHEBI:49883"/>
    </cofactor>
</comment>
<dbReference type="CDD" id="cd21124">
    <property type="entry name" value="SPASM_CteB-like"/>
    <property type="match status" value="1"/>
</dbReference>
<dbReference type="InterPro" id="IPR023885">
    <property type="entry name" value="4Fe4S-binding_SPASM_dom"/>
</dbReference>
<dbReference type="Pfam" id="PF13186">
    <property type="entry name" value="SPASM"/>
    <property type="match status" value="1"/>
</dbReference>
<keyword evidence="5" id="KW-0408">Iron</keyword>
<organism evidence="8 9">
    <name type="scientific">Fusibacter paucivorans</name>
    <dbReference type="NCBI Taxonomy" id="76009"/>
    <lineage>
        <taxon>Bacteria</taxon>
        <taxon>Bacillati</taxon>
        <taxon>Bacillota</taxon>
        <taxon>Clostridia</taxon>
        <taxon>Eubacteriales</taxon>
        <taxon>Eubacteriales Family XII. Incertae Sedis</taxon>
        <taxon>Fusibacter</taxon>
    </lineage>
</organism>
<dbReference type="Gene3D" id="3.20.20.70">
    <property type="entry name" value="Aldolase class I"/>
    <property type="match status" value="1"/>
</dbReference>
<evidence type="ECO:0000313" key="9">
    <source>
        <dbReference type="Proteomes" id="UP000746471"/>
    </source>
</evidence>
<dbReference type="SFLD" id="SFLDS00029">
    <property type="entry name" value="Radical_SAM"/>
    <property type="match status" value="1"/>
</dbReference>
<dbReference type="RefSeq" id="WP_213237588.1">
    <property type="nucleotide sequence ID" value="NZ_JAHBCL010000024.1"/>
</dbReference>
<evidence type="ECO:0000259" key="7">
    <source>
        <dbReference type="PROSITE" id="PS51918"/>
    </source>
</evidence>
<dbReference type="NCBIfam" id="TIGR04085">
    <property type="entry name" value="rSAM_more_4Fe4S"/>
    <property type="match status" value="1"/>
</dbReference>
<keyword evidence="2" id="KW-0004">4Fe-4S</keyword>
<dbReference type="Pfam" id="PF13353">
    <property type="entry name" value="Fer4_12"/>
    <property type="match status" value="1"/>
</dbReference>
<evidence type="ECO:0000313" key="8">
    <source>
        <dbReference type="EMBL" id="MBS7527729.1"/>
    </source>
</evidence>
<dbReference type="PANTHER" id="PTHR43273">
    <property type="entry name" value="ANAEROBIC SULFATASE-MATURATING ENZYME HOMOLOG ASLB-RELATED"/>
    <property type="match status" value="1"/>
</dbReference>
<dbReference type="PROSITE" id="PS51918">
    <property type="entry name" value="RADICAL_SAM"/>
    <property type="match status" value="1"/>
</dbReference>
<dbReference type="InterPro" id="IPR047602">
    <property type="entry name" value="SPASM_CteB-like"/>
</dbReference>
<keyword evidence="9" id="KW-1185">Reference proteome</keyword>
<keyword evidence="4" id="KW-0479">Metal-binding</keyword>
<protein>
    <submittedName>
        <fullName evidence="8">Thioether cross-link-forming SCIFF peptide maturase</fullName>
    </submittedName>
</protein>
<dbReference type="InterPro" id="IPR000385">
    <property type="entry name" value="MoaA_NifB_PqqE_Fe-S-bd_CS"/>
</dbReference>
<evidence type="ECO:0000256" key="1">
    <source>
        <dbReference type="ARBA" id="ARBA00001966"/>
    </source>
</evidence>
<dbReference type="InterPro" id="IPR023867">
    <property type="entry name" value="Sulphatase_maturase_rSAM"/>
</dbReference>
<dbReference type="NCBIfam" id="TIGR03974">
    <property type="entry name" value="rSAM_six_Cys"/>
    <property type="match status" value="1"/>
</dbReference>
<dbReference type="InterPro" id="IPR058240">
    <property type="entry name" value="rSAM_sf"/>
</dbReference>
<evidence type="ECO:0000256" key="4">
    <source>
        <dbReference type="ARBA" id="ARBA00022723"/>
    </source>
</evidence>
<name>A0ABS5PRE5_9FIRM</name>
<dbReference type="EMBL" id="JAHBCL010000024">
    <property type="protein sequence ID" value="MBS7527729.1"/>
    <property type="molecule type" value="Genomic_DNA"/>
</dbReference>
<dbReference type="SUPFAM" id="SSF102114">
    <property type="entry name" value="Radical SAM enzymes"/>
    <property type="match status" value="1"/>
</dbReference>
<proteinExistence type="predicted"/>
<dbReference type="SFLD" id="SFLDG01386">
    <property type="entry name" value="main_SPASM_domain-containing"/>
    <property type="match status" value="1"/>
</dbReference>
<gene>
    <name evidence="8" type="primary">scfB</name>
    <name evidence="8" type="ORF">KHM83_13675</name>
</gene>
<dbReference type="PANTHER" id="PTHR43273:SF8">
    <property type="entry name" value="RADICAL SAM DOMAIN PROTEIN"/>
    <property type="match status" value="1"/>
</dbReference>
<evidence type="ECO:0000256" key="5">
    <source>
        <dbReference type="ARBA" id="ARBA00023004"/>
    </source>
</evidence>
<sequence length="464" mass="52243">MIHKFKQGDLYFVLDVNSGAVHVIDEIVYDLLDYYPKLCPISAIKALVEKYPEDQLREAMADIDQLIDAEMLLTDDQYINSIEFQNRSPVIKALCLHVAHDCNLRCAYCFASQGDFEGDRGLMSFEVGKKALDLLVAYSGNRRNLEVDFFGGEPLMNFEVVKKLVDYGRSLEAANKKHFRFTITTNGVLLNDEIADYINANMDNVVLSIDGRKAVNDKMRYTISGGGSYDVIVPKFKSIVDKRGDKAYYVRGTYTRENLDFAKDVLHLADLGFKSTSVEPVVTSPDIPYALRDEDLPMLFAQYDEIAEALIERDAAGKPFGFFHFAIDLSQGPCVIKRLTGCGAGSEYIAVTPEGDIYPCHQFVGNEHFLMGNVMAGVIDFGLSNEFKNAHVYNKKKCRDCWAKFYCSGGCHANAYNFNHDIYVPYDLGCELEKKRIECSIYVYSKLHEAENAETVSEIVDMST</sequence>
<evidence type="ECO:0000256" key="6">
    <source>
        <dbReference type="ARBA" id="ARBA00023014"/>
    </source>
</evidence>
<dbReference type="InterPro" id="IPR007197">
    <property type="entry name" value="rSAM"/>
</dbReference>
<dbReference type="Proteomes" id="UP000746471">
    <property type="component" value="Unassembled WGS sequence"/>
</dbReference>
<dbReference type="SFLD" id="SFLDG01384">
    <property type="entry name" value="thioether_bond_formation_requi"/>
    <property type="match status" value="1"/>
</dbReference>
<keyword evidence="6" id="KW-0411">Iron-sulfur</keyword>
<evidence type="ECO:0000256" key="2">
    <source>
        <dbReference type="ARBA" id="ARBA00022485"/>
    </source>
</evidence>
<accession>A0ABS5PRE5</accession>
<evidence type="ECO:0000256" key="3">
    <source>
        <dbReference type="ARBA" id="ARBA00022691"/>
    </source>
</evidence>
<feature type="domain" description="Radical SAM core" evidence="7">
    <location>
        <begin position="88"/>
        <end position="323"/>
    </location>
</feature>
<dbReference type="InterPro" id="IPR024025">
    <property type="entry name" value="SCIFF_rSAM_maturase"/>
</dbReference>
<dbReference type="SFLD" id="SFLDG01067">
    <property type="entry name" value="SPASM/twitch_domain_containing"/>
    <property type="match status" value="1"/>
</dbReference>
<dbReference type="CDD" id="cd01335">
    <property type="entry name" value="Radical_SAM"/>
    <property type="match status" value="1"/>
</dbReference>